<dbReference type="EMBL" id="AHAT01016693">
    <property type="status" value="NOT_ANNOTATED_CDS"/>
    <property type="molecule type" value="Genomic_DNA"/>
</dbReference>
<feature type="compositionally biased region" description="Polar residues" evidence="6">
    <location>
        <begin position="147"/>
        <end position="158"/>
    </location>
</feature>
<evidence type="ECO:0000313" key="11">
    <source>
        <dbReference type="Proteomes" id="UP000018468"/>
    </source>
</evidence>
<dbReference type="PANTHER" id="PTHR12019:SF22">
    <property type="entry name" value="LAMINA-ASSOCIATED POLYPEPTIDE 2, ISOFORMS BETA_GAMMA"/>
    <property type="match status" value="1"/>
</dbReference>
<evidence type="ECO:0000256" key="7">
    <source>
        <dbReference type="SAM" id="Phobius"/>
    </source>
</evidence>
<feature type="compositionally biased region" description="Acidic residues" evidence="6">
    <location>
        <begin position="54"/>
        <end position="64"/>
    </location>
</feature>
<keyword evidence="2" id="KW-0488">Methylation</keyword>
<dbReference type="PANTHER" id="PTHR12019">
    <property type="entry name" value="LAMINA-ASSOCIATED POLYPEPTIDE THYMOPOIETIN"/>
    <property type="match status" value="1"/>
</dbReference>
<proteinExistence type="inferred from homology"/>
<reference evidence="11" key="1">
    <citation type="submission" date="2011-12" db="EMBL/GenBank/DDBJ databases">
        <title>The Draft Genome of Lepisosteus oculatus.</title>
        <authorList>
            <consortium name="The Broad Institute Genome Assembly &amp; Analysis Group"/>
            <consortium name="Computational R&amp;D Group"/>
            <consortium name="and Sequencing Platform"/>
            <person name="Di Palma F."/>
            <person name="Alfoldi J."/>
            <person name="Johnson J."/>
            <person name="Berlin A."/>
            <person name="Gnerre S."/>
            <person name="Jaffe D."/>
            <person name="MacCallum I."/>
            <person name="Young S."/>
            <person name="Walker B.J."/>
            <person name="Lander E.S."/>
            <person name="Lindblad-Toh K."/>
        </authorList>
    </citation>
    <scope>NUCLEOTIDE SEQUENCE [LARGE SCALE GENOMIC DNA]</scope>
</reference>
<evidence type="ECO:0000259" key="8">
    <source>
        <dbReference type="PROSITE" id="PS50954"/>
    </source>
</evidence>
<reference evidence="10" key="3">
    <citation type="submission" date="2025-09" db="UniProtKB">
        <authorList>
            <consortium name="Ensembl"/>
        </authorList>
    </citation>
    <scope>IDENTIFICATION</scope>
</reference>
<dbReference type="eggNOG" id="ENOG502S0ZN">
    <property type="taxonomic scope" value="Eukaryota"/>
</dbReference>
<dbReference type="GeneTree" id="ENSGT00940000154098"/>
<evidence type="ECO:0000313" key="10">
    <source>
        <dbReference type="Ensembl" id="ENSLOCP00000014582.1"/>
    </source>
</evidence>
<dbReference type="PROSITE" id="PS50954">
    <property type="entry name" value="LEM"/>
    <property type="match status" value="1"/>
</dbReference>
<evidence type="ECO:0000256" key="6">
    <source>
        <dbReference type="SAM" id="MobiDB-lite"/>
    </source>
</evidence>
<keyword evidence="3" id="KW-0597">Phosphoprotein</keyword>
<sequence length="411" mass="45724">MPVFVDDPVLLSKERLKSELVAHSVPLPPGEKKKQVYLELYLKHVAHKKPADFSSDEEEEDGAPEGELRGPGEGAGIGHKETVIEEEDEDKNTEVMDVYQLTDEQLKGELIKHGVKPGPIVASTRALYEKKLQRLVDPSRKPAPELAQNSTHDASQYSDSEEDETVINEQTAVQKVTKTNMYLKSSSAQQKMGVCSYTGFTECRTVSGSAGSGPLDEPFSASQNWSRREVSDIGLDILDIVIIMNSFNVSNTLCSLKNTLCYGTRIPSVQRPACCLVDATGLDLPLGAPQAWVLTNHCALCRQGEYRPRKEDVLEEMFPDEVRTPTGISTSATRRRPIKGAAGRPVQFKYSEMVPHSRPLQQEKQEELRCFVPIWIQVLVFFALAGFFLFVYYTMNSLSEYTEISGQGSEV</sequence>
<accession>W5N1S3</accession>
<dbReference type="Pfam" id="PF08198">
    <property type="entry name" value="Thymopoietin"/>
    <property type="match status" value="1"/>
</dbReference>
<dbReference type="GO" id="GO:0003677">
    <property type="term" value="F:DNA binding"/>
    <property type="evidence" value="ECO:0007669"/>
    <property type="project" value="UniProtKB-KW"/>
</dbReference>
<feature type="domain" description="LEM-like" evidence="9">
    <location>
        <begin position="5"/>
        <end position="48"/>
    </location>
</feature>
<dbReference type="OMA" id="ACASKNE"/>
<keyword evidence="7" id="KW-0472">Membrane</keyword>
<dbReference type="Gene3D" id="1.10.720.40">
    <property type="match status" value="2"/>
</dbReference>
<dbReference type="PROSITE" id="PS50955">
    <property type="entry name" value="LEM_LIKE"/>
    <property type="match status" value="1"/>
</dbReference>
<dbReference type="SUPFAM" id="SSF63451">
    <property type="entry name" value="LEM domain"/>
    <property type="match status" value="2"/>
</dbReference>
<protein>
    <submittedName>
        <fullName evidence="10">LEM domain containing 1</fullName>
    </submittedName>
</protein>
<dbReference type="FunFam" id="1.10.720.40:FF:000001">
    <property type="entry name" value="LEM domain containing 2, isoform CRA_a"/>
    <property type="match status" value="2"/>
</dbReference>
<keyword evidence="5" id="KW-0238">DNA-binding</keyword>
<comment type="similarity">
    <text evidence="1">Belongs to the LEM family.</text>
</comment>
<dbReference type="InterPro" id="IPR013146">
    <property type="entry name" value="LEM-like_dom"/>
</dbReference>
<organism evidence="10 11">
    <name type="scientific">Lepisosteus oculatus</name>
    <name type="common">Spotted gar</name>
    <dbReference type="NCBI Taxonomy" id="7918"/>
    <lineage>
        <taxon>Eukaryota</taxon>
        <taxon>Metazoa</taxon>
        <taxon>Chordata</taxon>
        <taxon>Craniata</taxon>
        <taxon>Vertebrata</taxon>
        <taxon>Euteleostomi</taxon>
        <taxon>Actinopterygii</taxon>
        <taxon>Neopterygii</taxon>
        <taxon>Holostei</taxon>
        <taxon>Semionotiformes</taxon>
        <taxon>Lepisosteidae</taxon>
        <taxon>Lepisosteus</taxon>
    </lineage>
</organism>
<dbReference type="STRING" id="7918.ENSLOCP00000014582"/>
<dbReference type="CDD" id="cd12940">
    <property type="entry name" value="LEM_LAP2_LEMD1"/>
    <property type="match status" value="1"/>
</dbReference>
<feature type="domain" description="LEM" evidence="8">
    <location>
        <begin position="95"/>
        <end position="139"/>
    </location>
</feature>
<evidence type="ECO:0000256" key="5">
    <source>
        <dbReference type="ARBA" id="ARBA00023125"/>
    </source>
</evidence>
<dbReference type="InterPro" id="IPR051656">
    <property type="entry name" value="LEM_domain"/>
</dbReference>
<evidence type="ECO:0000256" key="3">
    <source>
        <dbReference type="ARBA" id="ARBA00022553"/>
    </source>
</evidence>
<feature type="region of interest" description="Disordered" evidence="6">
    <location>
        <begin position="136"/>
        <end position="165"/>
    </location>
</feature>
<dbReference type="SMART" id="SM00540">
    <property type="entry name" value="LEM"/>
    <property type="match status" value="1"/>
</dbReference>
<evidence type="ECO:0000256" key="2">
    <source>
        <dbReference type="ARBA" id="ARBA00022481"/>
    </source>
</evidence>
<dbReference type="HOGENOM" id="CLU_032534_1_0_1"/>
<reference evidence="10" key="2">
    <citation type="submission" date="2025-08" db="UniProtKB">
        <authorList>
            <consortium name="Ensembl"/>
        </authorList>
    </citation>
    <scope>IDENTIFICATION</scope>
</reference>
<evidence type="ECO:0000256" key="1">
    <source>
        <dbReference type="ARBA" id="ARBA00007744"/>
    </source>
</evidence>
<dbReference type="InParanoid" id="W5N1S3"/>
<evidence type="ECO:0000256" key="4">
    <source>
        <dbReference type="ARBA" id="ARBA00022990"/>
    </source>
</evidence>
<dbReference type="GO" id="GO:0005635">
    <property type="term" value="C:nuclear envelope"/>
    <property type="evidence" value="ECO:0007669"/>
    <property type="project" value="UniProtKB-ARBA"/>
</dbReference>
<feature type="region of interest" description="Disordered" evidence="6">
    <location>
        <begin position="49"/>
        <end position="92"/>
    </location>
</feature>
<dbReference type="Proteomes" id="UP000018468">
    <property type="component" value="Linkage group LG3"/>
</dbReference>
<dbReference type="InterPro" id="IPR011015">
    <property type="entry name" value="LEM/LEM-like_dom_sf"/>
</dbReference>
<keyword evidence="7" id="KW-0812">Transmembrane</keyword>
<evidence type="ECO:0000259" key="9">
    <source>
        <dbReference type="PROSITE" id="PS50955"/>
    </source>
</evidence>
<dbReference type="SMART" id="SM01261">
    <property type="entry name" value="Thymopoietin"/>
    <property type="match status" value="1"/>
</dbReference>
<dbReference type="FunCoup" id="W5N1S3">
    <property type="interactions" value="56"/>
</dbReference>
<dbReference type="Ensembl" id="ENSLOCT00000014611.1">
    <property type="protein sequence ID" value="ENSLOCP00000014582.1"/>
    <property type="gene ID" value="ENSLOCG00000011858.1"/>
</dbReference>
<dbReference type="Bgee" id="ENSLOCG00000011858">
    <property type="expression patterns" value="Expressed in muscle tissue and 8 other cell types or tissues"/>
</dbReference>
<name>W5N1S3_LEPOC</name>
<keyword evidence="11" id="KW-1185">Reference proteome</keyword>
<dbReference type="Pfam" id="PF03020">
    <property type="entry name" value="LEM"/>
    <property type="match status" value="1"/>
</dbReference>
<keyword evidence="4" id="KW-0007">Acetylation</keyword>
<feature type="transmembrane region" description="Helical" evidence="7">
    <location>
        <begin position="374"/>
        <end position="393"/>
    </location>
</feature>
<dbReference type="InterPro" id="IPR003887">
    <property type="entry name" value="LEM_dom"/>
</dbReference>
<keyword evidence="7" id="KW-1133">Transmembrane helix</keyword>
<dbReference type="AlphaFoldDB" id="W5N1S3"/>